<dbReference type="OMA" id="ECPARRS"/>
<name>A0A226F0K8_FOLCA</name>
<evidence type="ECO:0000256" key="2">
    <source>
        <dbReference type="ARBA" id="ARBA00006737"/>
    </source>
</evidence>
<evidence type="ECO:0000256" key="5">
    <source>
        <dbReference type="ARBA" id="ARBA00022846"/>
    </source>
</evidence>
<keyword evidence="7" id="KW-0206">Cytoskeleton</keyword>
<gene>
    <name evidence="9" type="ORF">Fcan01_01842</name>
</gene>
<proteinExistence type="inferred from homology"/>
<keyword evidence="6" id="KW-0969">Cilium</keyword>
<dbReference type="Pfam" id="PF06098">
    <property type="entry name" value="Radial_spoke_3"/>
    <property type="match status" value="1"/>
</dbReference>
<accession>A0A226F0K8</accession>
<keyword evidence="5" id="KW-0282">Flagellum</keyword>
<evidence type="ECO:0000313" key="9">
    <source>
        <dbReference type="EMBL" id="OXA63322.1"/>
    </source>
</evidence>
<keyword evidence="8" id="KW-0966">Cell projection</keyword>
<comment type="caution">
    <text evidence="9">The sequence shown here is derived from an EMBL/GenBank/DDBJ whole genome shotgun (WGS) entry which is preliminary data.</text>
</comment>
<dbReference type="OrthoDB" id="313308at2759"/>
<keyword evidence="3" id="KW-0963">Cytoplasm</keyword>
<keyword evidence="4" id="KW-0597">Phosphoprotein</keyword>
<evidence type="ECO:0000256" key="3">
    <source>
        <dbReference type="ARBA" id="ARBA00022490"/>
    </source>
</evidence>
<dbReference type="PANTHER" id="PTHR21648:SF0">
    <property type="entry name" value="RADIAL SPOKE HEAD PROTEIN 3 HOMOLOG"/>
    <property type="match status" value="1"/>
</dbReference>
<keyword evidence="10" id="KW-1185">Reference proteome</keyword>
<dbReference type="STRING" id="158441.A0A226F0K8"/>
<dbReference type="AlphaFoldDB" id="A0A226F0K8"/>
<comment type="subcellular location">
    <subcellularLocation>
        <location evidence="1">Cytoplasm</location>
        <location evidence="1">Cytoskeleton</location>
        <location evidence="1">Flagellum axoneme</location>
    </subcellularLocation>
</comment>
<evidence type="ECO:0000313" key="10">
    <source>
        <dbReference type="Proteomes" id="UP000198287"/>
    </source>
</evidence>
<comment type="similarity">
    <text evidence="2">Belongs to the flagellar radial spoke RSP3 family.</text>
</comment>
<organism evidence="9 10">
    <name type="scientific">Folsomia candida</name>
    <name type="common">Springtail</name>
    <dbReference type="NCBI Taxonomy" id="158441"/>
    <lineage>
        <taxon>Eukaryota</taxon>
        <taxon>Metazoa</taxon>
        <taxon>Ecdysozoa</taxon>
        <taxon>Arthropoda</taxon>
        <taxon>Hexapoda</taxon>
        <taxon>Collembola</taxon>
        <taxon>Entomobryomorpha</taxon>
        <taxon>Isotomoidea</taxon>
        <taxon>Isotomidae</taxon>
        <taxon>Proisotominae</taxon>
        <taxon>Folsomia</taxon>
    </lineage>
</organism>
<evidence type="ECO:0000256" key="4">
    <source>
        <dbReference type="ARBA" id="ARBA00022553"/>
    </source>
</evidence>
<dbReference type="InterPro" id="IPR009290">
    <property type="entry name" value="Radial_spoke_3"/>
</dbReference>
<dbReference type="PANTHER" id="PTHR21648">
    <property type="entry name" value="FLAGELLAR RADIAL SPOKE PROTEIN 3"/>
    <property type="match status" value="1"/>
</dbReference>
<reference evidence="9 10" key="1">
    <citation type="submission" date="2015-12" db="EMBL/GenBank/DDBJ databases">
        <title>The genome of Folsomia candida.</title>
        <authorList>
            <person name="Faddeeva A."/>
            <person name="Derks M.F."/>
            <person name="Anvar Y."/>
            <person name="Smit S."/>
            <person name="Van Straalen N."/>
            <person name="Roelofs D."/>
        </authorList>
    </citation>
    <scope>NUCLEOTIDE SEQUENCE [LARGE SCALE GENOMIC DNA]</scope>
    <source>
        <strain evidence="9 10">VU population</strain>
        <tissue evidence="9">Whole body</tissue>
    </source>
</reference>
<dbReference type="EMBL" id="LNIX01000001">
    <property type="protein sequence ID" value="OXA63322.1"/>
    <property type="molecule type" value="Genomic_DNA"/>
</dbReference>
<evidence type="ECO:0000256" key="8">
    <source>
        <dbReference type="ARBA" id="ARBA00023273"/>
    </source>
</evidence>
<dbReference type="GO" id="GO:0005929">
    <property type="term" value="C:cilium"/>
    <property type="evidence" value="ECO:0007669"/>
    <property type="project" value="TreeGrafter"/>
</dbReference>
<dbReference type="Proteomes" id="UP000198287">
    <property type="component" value="Unassembled WGS sequence"/>
</dbReference>
<evidence type="ECO:0000256" key="6">
    <source>
        <dbReference type="ARBA" id="ARBA00023069"/>
    </source>
</evidence>
<protein>
    <submittedName>
        <fullName evidence="9">Radial spoke head protein 3 A</fullName>
    </submittedName>
</protein>
<sequence length="400" mass="45280">MFVSLCRRGDGSEDPPLFRFHSSPKLATKYECPARRSSSDKKYNHKINCSEFHRAYIKIEMQFMSLRSTREFCNIMSDPRVRRGTYAIDLGPKIDGVDGKAVYPCFEMVKKDPLCQLYLRGLKKCSAGAGTTKVPAKITTKETKSQKKKNKAKMRAPSLLLGKISSQSQTDPYYEVLYEDMEQTVNCTQTELVTDLDFEFLGCAMIRNPKSGDDKETQILPGDLFDFTLHVAPIVISVSSVVVEQALLELMMESELETLLAQQRVYESRRNLELVRLQRLQRRQQDIVNENVRQIQAEKESMEEARKAGEAVSMALFAKHFLNDILSAAMDDARRDGVLTSEAEMGKDADPIMKWITTETGKSQTKNIISRNVLDDIIGFALVKRVPSPTMSMELSALDE</sequence>
<evidence type="ECO:0000256" key="1">
    <source>
        <dbReference type="ARBA" id="ARBA00004611"/>
    </source>
</evidence>
<evidence type="ECO:0000256" key="7">
    <source>
        <dbReference type="ARBA" id="ARBA00023212"/>
    </source>
</evidence>